<dbReference type="InterPro" id="IPR002104">
    <property type="entry name" value="Integrase_catalytic"/>
</dbReference>
<dbReference type="GO" id="GO:0003677">
    <property type="term" value="F:DNA binding"/>
    <property type="evidence" value="ECO:0007669"/>
    <property type="project" value="UniProtKB-UniRule"/>
</dbReference>
<dbReference type="Proteomes" id="UP000254537">
    <property type="component" value="Chromosome"/>
</dbReference>
<dbReference type="Pfam" id="PF00589">
    <property type="entry name" value="Phage_integrase"/>
    <property type="match status" value="1"/>
</dbReference>
<evidence type="ECO:0000256" key="5">
    <source>
        <dbReference type="PROSITE-ProRule" id="PRU01248"/>
    </source>
</evidence>
<dbReference type="Gene3D" id="1.10.150.130">
    <property type="match status" value="1"/>
</dbReference>
<dbReference type="InterPro" id="IPR053876">
    <property type="entry name" value="Phage_int_M"/>
</dbReference>
<dbReference type="InterPro" id="IPR044068">
    <property type="entry name" value="CB"/>
</dbReference>
<keyword evidence="2" id="KW-0229">DNA integration</keyword>
<dbReference type="InterPro" id="IPR011010">
    <property type="entry name" value="DNA_brk_join_enz"/>
</dbReference>
<evidence type="ECO:0000313" key="9">
    <source>
        <dbReference type="Proteomes" id="UP000254537"/>
    </source>
</evidence>
<dbReference type="OrthoDB" id="9775880at2"/>
<dbReference type="PANTHER" id="PTHR30629:SF2">
    <property type="entry name" value="PROPHAGE INTEGRASE INTS-RELATED"/>
    <property type="match status" value="1"/>
</dbReference>
<sequence>MIDGKAREMGLGSCQDLSLAQARDAAAQCRLLLTEGKDPQQERERQRHQARLTQAQQITFQEAADRFMTAKHHEWKDGKHSQQWANTLATYVYPELGPLPVGAIDVTLVVKVLEPTWRDKTETASRVRGRIEQVFDWAIAHRYRSDDNPARWKGLLDKLLPTPGKIQRSSHHPSLPYANLPALFTKLRAEDASSAKALVFLILTAERTSEVLGASWQEIDFDKGLWIIPAGRMKPSKEHRVPLCATAPANA</sequence>
<reference evidence="8 9" key="1">
    <citation type="submission" date="2018-07" db="EMBL/GenBank/DDBJ databases">
        <title>Crenobacter cavernae sp. nov., isolated from a karst cave.</title>
        <authorList>
            <person name="Zhu H."/>
        </authorList>
    </citation>
    <scope>NUCLEOTIDE SEQUENCE [LARGE SCALE GENOMIC DNA]</scope>
    <source>
        <strain evidence="8 9">K1W11S-77</strain>
    </source>
</reference>
<name>A0A345Y9S0_9NEIS</name>
<dbReference type="InterPro" id="IPR038488">
    <property type="entry name" value="Integrase_DNA-bd_sf"/>
</dbReference>
<evidence type="ECO:0000256" key="2">
    <source>
        <dbReference type="ARBA" id="ARBA00022908"/>
    </source>
</evidence>
<dbReference type="GO" id="GO:0006310">
    <property type="term" value="P:DNA recombination"/>
    <property type="evidence" value="ECO:0007669"/>
    <property type="project" value="UniProtKB-KW"/>
</dbReference>
<comment type="similarity">
    <text evidence="1">Belongs to the 'phage' integrase family.</text>
</comment>
<keyword evidence="3 5" id="KW-0238">DNA-binding</keyword>
<dbReference type="PANTHER" id="PTHR30629">
    <property type="entry name" value="PROPHAGE INTEGRASE"/>
    <property type="match status" value="1"/>
</dbReference>
<dbReference type="Gene3D" id="3.30.160.390">
    <property type="entry name" value="Integrase, DNA-binding domain"/>
    <property type="match status" value="1"/>
</dbReference>
<organism evidence="8 9">
    <name type="scientific">Crenobacter cavernae</name>
    <dbReference type="NCBI Taxonomy" id="2290923"/>
    <lineage>
        <taxon>Bacteria</taxon>
        <taxon>Pseudomonadati</taxon>
        <taxon>Pseudomonadota</taxon>
        <taxon>Betaproteobacteria</taxon>
        <taxon>Neisseriales</taxon>
        <taxon>Neisseriaceae</taxon>
        <taxon>Crenobacter</taxon>
    </lineage>
</organism>
<dbReference type="GO" id="GO:0015074">
    <property type="term" value="P:DNA integration"/>
    <property type="evidence" value="ECO:0007669"/>
    <property type="project" value="UniProtKB-KW"/>
</dbReference>
<dbReference type="InterPro" id="IPR010998">
    <property type="entry name" value="Integrase_recombinase_N"/>
</dbReference>
<feature type="domain" description="Tyr recombinase" evidence="6">
    <location>
        <begin position="170"/>
        <end position="251"/>
    </location>
</feature>
<protein>
    <submittedName>
        <fullName evidence="8">DUF4102 domain-containing protein</fullName>
    </submittedName>
</protein>
<keyword evidence="4" id="KW-0233">DNA recombination</keyword>
<evidence type="ECO:0000256" key="3">
    <source>
        <dbReference type="ARBA" id="ARBA00023125"/>
    </source>
</evidence>
<proteinExistence type="inferred from homology"/>
<dbReference type="PROSITE" id="PS51898">
    <property type="entry name" value="TYR_RECOMBINASE"/>
    <property type="match status" value="1"/>
</dbReference>
<dbReference type="InterPro" id="IPR013762">
    <property type="entry name" value="Integrase-like_cat_sf"/>
</dbReference>
<dbReference type="SUPFAM" id="SSF56349">
    <property type="entry name" value="DNA breaking-rejoining enzymes"/>
    <property type="match status" value="1"/>
</dbReference>
<dbReference type="InterPro" id="IPR025166">
    <property type="entry name" value="Integrase_DNA_bind_dom"/>
</dbReference>
<evidence type="ECO:0000259" key="7">
    <source>
        <dbReference type="PROSITE" id="PS51900"/>
    </source>
</evidence>
<dbReference type="PROSITE" id="PS51900">
    <property type="entry name" value="CB"/>
    <property type="match status" value="1"/>
</dbReference>
<dbReference type="AlphaFoldDB" id="A0A345Y9S0"/>
<evidence type="ECO:0000259" key="6">
    <source>
        <dbReference type="PROSITE" id="PS51898"/>
    </source>
</evidence>
<feature type="domain" description="Core-binding (CB)" evidence="7">
    <location>
        <begin position="58"/>
        <end position="139"/>
    </location>
</feature>
<dbReference type="Pfam" id="PF22022">
    <property type="entry name" value="Phage_int_M"/>
    <property type="match status" value="1"/>
</dbReference>
<evidence type="ECO:0000256" key="4">
    <source>
        <dbReference type="ARBA" id="ARBA00023172"/>
    </source>
</evidence>
<dbReference type="Pfam" id="PF13356">
    <property type="entry name" value="Arm-DNA-bind_3"/>
    <property type="match status" value="1"/>
</dbReference>
<accession>A0A345Y9S0</accession>
<dbReference type="InterPro" id="IPR050808">
    <property type="entry name" value="Phage_Integrase"/>
</dbReference>
<dbReference type="KEGG" id="ccah:DWG20_15275"/>
<evidence type="ECO:0000256" key="1">
    <source>
        <dbReference type="ARBA" id="ARBA00008857"/>
    </source>
</evidence>
<dbReference type="Gene3D" id="1.10.443.10">
    <property type="entry name" value="Intergrase catalytic core"/>
    <property type="match status" value="1"/>
</dbReference>
<gene>
    <name evidence="8" type="ORF">DWG20_15275</name>
</gene>
<evidence type="ECO:0000313" key="8">
    <source>
        <dbReference type="EMBL" id="AXK40672.1"/>
    </source>
</evidence>
<dbReference type="EMBL" id="CP031337">
    <property type="protein sequence ID" value="AXK40672.1"/>
    <property type="molecule type" value="Genomic_DNA"/>
</dbReference>